<dbReference type="InterPro" id="IPR027417">
    <property type="entry name" value="P-loop_NTPase"/>
</dbReference>
<dbReference type="OrthoDB" id="713315at2"/>
<dbReference type="GO" id="GO:0004386">
    <property type="term" value="F:helicase activity"/>
    <property type="evidence" value="ECO:0007669"/>
    <property type="project" value="UniProtKB-KW"/>
</dbReference>
<dbReference type="AlphaFoldDB" id="A0A494X3Q4"/>
<dbReference type="CDD" id="cd18785">
    <property type="entry name" value="SF2_C"/>
    <property type="match status" value="1"/>
</dbReference>
<evidence type="ECO:0000313" key="3">
    <source>
        <dbReference type="EMBL" id="RKO67805.1"/>
    </source>
</evidence>
<protein>
    <submittedName>
        <fullName evidence="3">DNA helicase</fullName>
    </submittedName>
</protein>
<dbReference type="Proteomes" id="UP000271256">
    <property type="component" value="Unassembled WGS sequence"/>
</dbReference>
<sequence>MTGIREEILKNLRIDLVGPGDIEEQIKDPPTIHYLTGILYPDQTPINPMEDDSRAETTGQSEELDDVNDFEQAPLAMAFMPSSIGLTVMVKKDTELVKCYVSYGVYDQIDPDSGWKRTPVAEVIDIPVGHDNSDSRNLARGGRLKWICRSGNEERFLTVFLFNGNRRPGEKEMLDRFCLFQPEIHLQGHGSQPVFVERSLENNSSDPDIETFSLLYRNKMEFGVGHGCAVGWSGVEGRLACRVFTEIIPTFELPKVEHLELRDLRCLDMMFLARCSDPEELISELEELPRAYENWITAKEKEVADLKDSQKPVAREHLARCRDVLGRIRGGIALLHNCRVRKAFQFANEAMLYQLSYGRWAAEYRRTGRRKTSAPDLNGRWRPFQLAFILLNLKGIVNPADDERELVDLLWFPTGGGKTEAYLGLAAFTIAWRRLTGAGLNGSGTAVLMRYTLRLLTIQQFQRAAALMCACEVLRRRDPGTWGTTPFSIGLWVGQSSTPNDVKDAEKALNDIRSGIKINSRNPVQLHACPWCGEKLTASNYRINHKINSLLIHCPREECEFHGNVNDVNRAIPVYTVDEDIYTRTPSIVIGTVDKMARVPWKPRAGAILGKVDRYSSIRGFLTPADRDPHKPGNGATITAVDGLAPPDLIIQDELHLISGPLGTMVGLYEAMVDELCTTEVDGRPVRPKVVASTATIRRAGDQIGRVFARAVRQFPPPGLTAEDNFFSFEKPAETTPGRLYAGVCARERSMKTTVVRVYASLLHSLWKMKQSGLYKPEELDPYWTLVGYFNSLRELGGAVRLVEDDIPDRISLLAGGEEYARPLTQVELTSRCKADEIPEILSALEKDATSDPIDVLLATNMISVGVDVDRLGLMVVNGQPKGTSEYIQATSRVGRRYPGLVVTLYNPHRPRDMSHYERFISYHTMLYRFVEATSVTPFSPRAVDRGLTGVVIGLARTLAPDLAPNNGAGQFDRFGKHRPLVDRIKQSLLTRVENVEPAERDRFELELERVFDWWERRRLEESDLRYLQPNMGRLAASVAPLIRHYDQNVEGARAIPESLREVEKECGLFYRRI</sequence>
<keyword evidence="3" id="KW-0067">ATP-binding</keyword>
<dbReference type="RefSeq" id="WP_121452201.1">
    <property type="nucleotide sequence ID" value="NZ_RBWE01000001.1"/>
</dbReference>
<gene>
    <name evidence="3" type="ORF">D7024_13200</name>
</gene>
<dbReference type="InterPro" id="IPR001650">
    <property type="entry name" value="Helicase_C-like"/>
</dbReference>
<dbReference type="Pfam" id="PF00271">
    <property type="entry name" value="Helicase_C"/>
    <property type="match status" value="1"/>
</dbReference>
<keyword evidence="3" id="KW-0547">Nucleotide-binding</keyword>
<dbReference type="SUPFAM" id="SSF52540">
    <property type="entry name" value="P-loop containing nucleoside triphosphate hydrolases"/>
    <property type="match status" value="2"/>
</dbReference>
<organism evidence="3 4">
    <name type="scientific">Desulfofundulus salinus</name>
    <dbReference type="NCBI Taxonomy" id="2419843"/>
    <lineage>
        <taxon>Bacteria</taxon>
        <taxon>Bacillati</taxon>
        <taxon>Bacillota</taxon>
        <taxon>Clostridia</taxon>
        <taxon>Eubacteriales</taxon>
        <taxon>Peptococcaceae</taxon>
        <taxon>Desulfofundulus</taxon>
    </lineage>
</organism>
<feature type="domain" description="Helicase C-terminal" evidence="2">
    <location>
        <begin position="768"/>
        <end position="945"/>
    </location>
</feature>
<keyword evidence="3" id="KW-0347">Helicase</keyword>
<proteinExistence type="predicted"/>
<dbReference type="Gene3D" id="3.40.50.300">
    <property type="entry name" value="P-loop containing nucleotide triphosphate hydrolases"/>
    <property type="match status" value="1"/>
</dbReference>
<evidence type="ECO:0000256" key="1">
    <source>
        <dbReference type="SAM" id="MobiDB-lite"/>
    </source>
</evidence>
<dbReference type="SMART" id="SM00490">
    <property type="entry name" value="HELICc"/>
    <property type="match status" value="1"/>
</dbReference>
<comment type="caution">
    <text evidence="3">The sequence shown here is derived from an EMBL/GenBank/DDBJ whole genome shotgun (WGS) entry which is preliminary data.</text>
</comment>
<dbReference type="NCBIfam" id="NF038325">
    <property type="entry name" value="DISARM_DrmAS"/>
    <property type="match status" value="1"/>
</dbReference>
<reference evidence="3 4" key="1">
    <citation type="submission" date="2018-10" db="EMBL/GenBank/DDBJ databases">
        <authorList>
            <person name="Grouzdev D.S."/>
            <person name="Krutkina M.S."/>
            <person name="Tourova T.P."/>
            <person name="Nazina T.N."/>
        </authorList>
    </citation>
    <scope>NUCLEOTIDE SEQUENCE [LARGE SCALE GENOMIC DNA]</scope>
    <source>
        <strain evidence="3 4">435</strain>
    </source>
</reference>
<keyword evidence="3" id="KW-0378">Hydrolase</keyword>
<accession>A0A494X3Q4</accession>
<feature type="region of interest" description="Disordered" evidence="1">
    <location>
        <begin position="43"/>
        <end position="65"/>
    </location>
</feature>
<name>A0A494X3Q4_9FIRM</name>
<dbReference type="EMBL" id="RBWE01000001">
    <property type="protein sequence ID" value="RKO67805.1"/>
    <property type="molecule type" value="Genomic_DNA"/>
</dbReference>
<evidence type="ECO:0000259" key="2">
    <source>
        <dbReference type="PROSITE" id="PS51194"/>
    </source>
</evidence>
<dbReference type="PROSITE" id="PS51194">
    <property type="entry name" value="HELICASE_CTER"/>
    <property type="match status" value="1"/>
</dbReference>
<keyword evidence="4" id="KW-1185">Reference proteome</keyword>
<evidence type="ECO:0000313" key="4">
    <source>
        <dbReference type="Proteomes" id="UP000271256"/>
    </source>
</evidence>